<dbReference type="EMBL" id="VTPC01086507">
    <property type="protein sequence ID" value="KAF2886761.1"/>
    <property type="molecule type" value="Genomic_DNA"/>
</dbReference>
<feature type="domain" description="Protein kinase" evidence="7">
    <location>
        <begin position="43"/>
        <end position="459"/>
    </location>
</feature>
<evidence type="ECO:0000256" key="1">
    <source>
        <dbReference type="ARBA" id="ARBA00012513"/>
    </source>
</evidence>
<comment type="caution">
    <text evidence="8">The sequence shown here is derived from an EMBL/GenBank/DDBJ whole genome shotgun (WGS) entry which is preliminary data.</text>
</comment>
<keyword evidence="5" id="KW-0418">Kinase</keyword>
<keyword evidence="3 4" id="KW-0067">ATP-binding</keyword>
<dbReference type="SUPFAM" id="SSF56112">
    <property type="entry name" value="Protein kinase-like (PK-like)"/>
    <property type="match status" value="1"/>
</dbReference>
<feature type="region of interest" description="Disordered" evidence="6">
    <location>
        <begin position="1"/>
        <end position="25"/>
    </location>
</feature>
<dbReference type="InterPro" id="IPR000719">
    <property type="entry name" value="Prot_kinase_dom"/>
</dbReference>
<evidence type="ECO:0000313" key="8">
    <source>
        <dbReference type="EMBL" id="KAF2886761.1"/>
    </source>
</evidence>
<dbReference type="InterPro" id="IPR017441">
    <property type="entry name" value="Protein_kinase_ATP_BS"/>
</dbReference>
<sequence>MRKRKNHKPVSDEPPAKKTLKTPSSTLNVTTGTTLTDILGKKWKLGEFVGNGGFGIIYLASDNIDQDVNSEAQYVAKVESHKSGPLFVERNCYILIAKPEMIENWKKTNGLKHLGIPHYVASGSHNAGEKKYRFLIIPRFDKDLDEILEANECKFNLKTVLTIALQIIDVLQYMHSKGYVHSDIKASNIVLEMKQTKPKLVFQSVKNKVCRYYGCTPIANTCNVRMNAVQEATKKCQQEDIDKIYLLDYGLACKYVTTQGEHKKFCSNRKKAHTGTILFCSRDAHEGAQSRRSDLECLGYNLIYWLTSQLPWSGDTESLRVVQRKKSKSINRLEEFLDHCFEHQCPKFLFDYFNYVKSLTFEEEPDYNYCKYLFKDALKEYGYTDNLLLDFDNLEDWDRKQEKFKHNSERSLLRLKRNPLKPNLPKKSLRSIKSMLEIKTNRNLKRKPKWSECLDFEYIIKQASKKLKCMYFTTVSTLDTSENHVEI</sequence>
<evidence type="ECO:0000313" key="9">
    <source>
        <dbReference type="Proteomes" id="UP000801492"/>
    </source>
</evidence>
<dbReference type="Gene3D" id="1.10.510.10">
    <property type="entry name" value="Transferase(Phosphotransferase) domain 1"/>
    <property type="match status" value="2"/>
</dbReference>
<dbReference type="Pfam" id="PF00069">
    <property type="entry name" value="Pkinase"/>
    <property type="match status" value="1"/>
</dbReference>
<keyword evidence="2 4" id="KW-0547">Nucleotide-binding</keyword>
<evidence type="ECO:0000256" key="3">
    <source>
        <dbReference type="ARBA" id="ARBA00022840"/>
    </source>
</evidence>
<dbReference type="PANTHER" id="PTHR11909">
    <property type="entry name" value="CASEIN KINASE-RELATED"/>
    <property type="match status" value="1"/>
</dbReference>
<evidence type="ECO:0000256" key="6">
    <source>
        <dbReference type="SAM" id="MobiDB-lite"/>
    </source>
</evidence>
<dbReference type="GO" id="GO:0004674">
    <property type="term" value="F:protein serine/threonine kinase activity"/>
    <property type="evidence" value="ECO:0007669"/>
    <property type="project" value="UniProtKB-KW"/>
</dbReference>
<dbReference type="InterPro" id="IPR008271">
    <property type="entry name" value="Ser/Thr_kinase_AS"/>
</dbReference>
<feature type="binding site" evidence="4">
    <location>
        <position position="77"/>
    </location>
    <ligand>
        <name>ATP</name>
        <dbReference type="ChEBI" id="CHEBI:30616"/>
    </ligand>
</feature>
<gene>
    <name evidence="8" type="ORF">ILUMI_19412</name>
</gene>
<comment type="similarity">
    <text evidence="5">Belongs to the protein kinase superfamily.</text>
</comment>
<reference evidence="8" key="1">
    <citation type="submission" date="2019-08" db="EMBL/GenBank/DDBJ databases">
        <title>The genome of the North American firefly Photinus pyralis.</title>
        <authorList>
            <consortium name="Photinus pyralis genome working group"/>
            <person name="Fallon T.R."/>
            <person name="Sander Lower S.E."/>
            <person name="Weng J.-K."/>
        </authorList>
    </citation>
    <scope>NUCLEOTIDE SEQUENCE</scope>
    <source>
        <strain evidence="8">TRF0915ILg1</strain>
        <tissue evidence="8">Whole body</tissue>
    </source>
</reference>
<accession>A0A8K0CJD2</accession>
<dbReference type="SMART" id="SM00220">
    <property type="entry name" value="S_TKc"/>
    <property type="match status" value="1"/>
</dbReference>
<dbReference type="AlphaFoldDB" id="A0A8K0CJD2"/>
<keyword evidence="9" id="KW-1185">Reference proteome</keyword>
<protein>
    <recommendedName>
        <fullName evidence="1">non-specific serine/threonine protein kinase</fullName>
        <ecNumber evidence="1">2.7.11.1</ecNumber>
    </recommendedName>
</protein>
<evidence type="ECO:0000256" key="4">
    <source>
        <dbReference type="PROSITE-ProRule" id="PRU10141"/>
    </source>
</evidence>
<keyword evidence="5" id="KW-0808">Transferase</keyword>
<dbReference type="InterPro" id="IPR050235">
    <property type="entry name" value="CK1_Ser-Thr_kinase"/>
</dbReference>
<organism evidence="8 9">
    <name type="scientific">Ignelater luminosus</name>
    <name type="common">Cucubano</name>
    <name type="synonym">Pyrophorus luminosus</name>
    <dbReference type="NCBI Taxonomy" id="2038154"/>
    <lineage>
        <taxon>Eukaryota</taxon>
        <taxon>Metazoa</taxon>
        <taxon>Ecdysozoa</taxon>
        <taxon>Arthropoda</taxon>
        <taxon>Hexapoda</taxon>
        <taxon>Insecta</taxon>
        <taxon>Pterygota</taxon>
        <taxon>Neoptera</taxon>
        <taxon>Endopterygota</taxon>
        <taxon>Coleoptera</taxon>
        <taxon>Polyphaga</taxon>
        <taxon>Elateriformia</taxon>
        <taxon>Elateroidea</taxon>
        <taxon>Elateridae</taxon>
        <taxon>Agrypninae</taxon>
        <taxon>Pyrophorini</taxon>
        <taxon>Ignelater</taxon>
    </lineage>
</organism>
<dbReference type="InterPro" id="IPR011009">
    <property type="entry name" value="Kinase-like_dom_sf"/>
</dbReference>
<dbReference type="Proteomes" id="UP000801492">
    <property type="component" value="Unassembled WGS sequence"/>
</dbReference>
<dbReference type="GO" id="GO:0005524">
    <property type="term" value="F:ATP binding"/>
    <property type="evidence" value="ECO:0007669"/>
    <property type="project" value="UniProtKB-UniRule"/>
</dbReference>
<dbReference type="PROSITE" id="PS00107">
    <property type="entry name" value="PROTEIN_KINASE_ATP"/>
    <property type="match status" value="1"/>
</dbReference>
<name>A0A8K0CJD2_IGNLU</name>
<evidence type="ECO:0000256" key="2">
    <source>
        <dbReference type="ARBA" id="ARBA00022741"/>
    </source>
</evidence>
<proteinExistence type="inferred from homology"/>
<dbReference type="EC" id="2.7.11.1" evidence="1"/>
<evidence type="ECO:0000259" key="7">
    <source>
        <dbReference type="PROSITE" id="PS50011"/>
    </source>
</evidence>
<dbReference type="PROSITE" id="PS50011">
    <property type="entry name" value="PROTEIN_KINASE_DOM"/>
    <property type="match status" value="1"/>
</dbReference>
<keyword evidence="5" id="KW-0723">Serine/threonine-protein kinase</keyword>
<evidence type="ECO:0000256" key="5">
    <source>
        <dbReference type="RuleBase" id="RU000304"/>
    </source>
</evidence>
<dbReference type="OrthoDB" id="2687620at2759"/>
<dbReference type="PROSITE" id="PS00108">
    <property type="entry name" value="PROTEIN_KINASE_ST"/>
    <property type="match status" value="1"/>
</dbReference>